<gene>
    <name evidence="1" type="ORF">Mlute_01107</name>
</gene>
<dbReference type="Proteomes" id="UP000265800">
    <property type="component" value="Unassembled WGS sequence"/>
</dbReference>
<proteinExistence type="predicted"/>
<accession>A0A399ETT5</accession>
<name>A0A399ETT5_9DEIN</name>
<dbReference type="EMBL" id="QWKZ01000027">
    <property type="protein sequence ID" value="RIH86906.1"/>
    <property type="molecule type" value="Genomic_DNA"/>
</dbReference>
<evidence type="ECO:0000313" key="2">
    <source>
        <dbReference type="Proteomes" id="UP000265800"/>
    </source>
</evidence>
<sequence length="42" mass="4359">MLGSSSVEGLLAVLLLLVVAVPMLALLGQGLRENATHDEAQE</sequence>
<organism evidence="1 2">
    <name type="scientific">Meiothermus luteus</name>
    <dbReference type="NCBI Taxonomy" id="2026184"/>
    <lineage>
        <taxon>Bacteria</taxon>
        <taxon>Thermotogati</taxon>
        <taxon>Deinococcota</taxon>
        <taxon>Deinococci</taxon>
        <taxon>Thermales</taxon>
        <taxon>Thermaceae</taxon>
        <taxon>Meiothermus</taxon>
    </lineage>
</organism>
<keyword evidence="2" id="KW-1185">Reference proteome</keyword>
<reference evidence="1 2" key="1">
    <citation type="submission" date="2018-08" db="EMBL/GenBank/DDBJ databases">
        <title>Meiothermus luteus KCTC 52599 genome sequencing project.</title>
        <authorList>
            <person name="Da Costa M.S."/>
            <person name="Albuquerque L."/>
            <person name="Raposo P."/>
            <person name="Froufe H.J.C."/>
            <person name="Barroso C.S."/>
            <person name="Egas C."/>
        </authorList>
    </citation>
    <scope>NUCLEOTIDE SEQUENCE [LARGE SCALE GENOMIC DNA]</scope>
    <source>
        <strain evidence="1 2">KCTC 52599</strain>
    </source>
</reference>
<protein>
    <submittedName>
        <fullName evidence="1">Uncharacterized protein</fullName>
    </submittedName>
</protein>
<dbReference type="AlphaFoldDB" id="A0A399ETT5"/>
<comment type="caution">
    <text evidence="1">The sequence shown here is derived from an EMBL/GenBank/DDBJ whole genome shotgun (WGS) entry which is preliminary data.</text>
</comment>
<evidence type="ECO:0000313" key="1">
    <source>
        <dbReference type="EMBL" id="RIH86906.1"/>
    </source>
</evidence>